<evidence type="ECO:0000256" key="1">
    <source>
        <dbReference type="SAM" id="MobiDB-lite"/>
    </source>
</evidence>
<organism evidence="2 3">
    <name type="scientific">Podospora fimiseda</name>
    <dbReference type="NCBI Taxonomy" id="252190"/>
    <lineage>
        <taxon>Eukaryota</taxon>
        <taxon>Fungi</taxon>
        <taxon>Dikarya</taxon>
        <taxon>Ascomycota</taxon>
        <taxon>Pezizomycotina</taxon>
        <taxon>Sordariomycetes</taxon>
        <taxon>Sordariomycetidae</taxon>
        <taxon>Sordariales</taxon>
        <taxon>Podosporaceae</taxon>
        <taxon>Podospora</taxon>
    </lineage>
</organism>
<dbReference type="EMBL" id="MU865372">
    <property type="protein sequence ID" value="KAK4225205.1"/>
    <property type="molecule type" value="Genomic_DNA"/>
</dbReference>
<gene>
    <name evidence="2" type="ORF">QBC38DRAFT_445733</name>
</gene>
<evidence type="ECO:0000313" key="3">
    <source>
        <dbReference type="Proteomes" id="UP001301958"/>
    </source>
</evidence>
<sequence length="343" mass="37761">MSASSSSNNMPPLPSNNTSHQKIYNHLLSQTHPSLPSSNLTPLPTSPKILHDLHSSIYSTTFRHAFELGRRSAPQASYNLHLSTLSTLQSQVQYYKTNWGQLAASGNLTKAFEHLESLLNNHSKYTAQAAMTPMDIKEACDIGINKSQMAKRMRKFAGVSDVYSSQVVGQENQVGCTWEEGEKVEEDEEEEVEEDEEEEVEEDEEEEVEEDEEEEKKIYQTAMKNLTSSRMHVMDKKGNLIDLGVPNERGEPTMGFVPSSTGSKKVTSLAGEKGTFGKFGPSLAGNFTAGTGTVPGPAGEVLADFTNRTRGAGAANASAGQWMMYHHHMLPGQSWNQSQNQNE</sequence>
<feature type="compositionally biased region" description="Acidic residues" evidence="1">
    <location>
        <begin position="182"/>
        <end position="214"/>
    </location>
</feature>
<feature type="region of interest" description="Disordered" evidence="1">
    <location>
        <begin position="176"/>
        <end position="215"/>
    </location>
</feature>
<dbReference type="AlphaFoldDB" id="A0AAN7BKY7"/>
<keyword evidence="3" id="KW-1185">Reference proteome</keyword>
<feature type="region of interest" description="Disordered" evidence="1">
    <location>
        <begin position="1"/>
        <end position="20"/>
    </location>
</feature>
<comment type="caution">
    <text evidence="2">The sequence shown here is derived from an EMBL/GenBank/DDBJ whole genome shotgun (WGS) entry which is preliminary data.</text>
</comment>
<protein>
    <submittedName>
        <fullName evidence="2">Uncharacterized protein</fullName>
    </submittedName>
</protein>
<evidence type="ECO:0000313" key="2">
    <source>
        <dbReference type="EMBL" id="KAK4225205.1"/>
    </source>
</evidence>
<accession>A0AAN7BKY7</accession>
<dbReference type="Proteomes" id="UP001301958">
    <property type="component" value="Unassembled WGS sequence"/>
</dbReference>
<feature type="compositionally biased region" description="Low complexity" evidence="1">
    <location>
        <begin position="1"/>
        <end position="19"/>
    </location>
</feature>
<reference evidence="2" key="1">
    <citation type="journal article" date="2023" name="Mol. Phylogenet. Evol.">
        <title>Genome-scale phylogeny and comparative genomics of the fungal order Sordariales.</title>
        <authorList>
            <person name="Hensen N."/>
            <person name="Bonometti L."/>
            <person name="Westerberg I."/>
            <person name="Brannstrom I.O."/>
            <person name="Guillou S."/>
            <person name="Cros-Aarteil S."/>
            <person name="Calhoun S."/>
            <person name="Haridas S."/>
            <person name="Kuo A."/>
            <person name="Mondo S."/>
            <person name="Pangilinan J."/>
            <person name="Riley R."/>
            <person name="LaButti K."/>
            <person name="Andreopoulos B."/>
            <person name="Lipzen A."/>
            <person name="Chen C."/>
            <person name="Yan M."/>
            <person name="Daum C."/>
            <person name="Ng V."/>
            <person name="Clum A."/>
            <person name="Steindorff A."/>
            <person name="Ohm R.A."/>
            <person name="Martin F."/>
            <person name="Silar P."/>
            <person name="Natvig D.O."/>
            <person name="Lalanne C."/>
            <person name="Gautier V."/>
            <person name="Ament-Velasquez S.L."/>
            <person name="Kruys A."/>
            <person name="Hutchinson M.I."/>
            <person name="Powell A.J."/>
            <person name="Barry K."/>
            <person name="Miller A.N."/>
            <person name="Grigoriev I.V."/>
            <person name="Debuchy R."/>
            <person name="Gladieux P."/>
            <person name="Hiltunen Thoren M."/>
            <person name="Johannesson H."/>
        </authorList>
    </citation>
    <scope>NUCLEOTIDE SEQUENCE</scope>
    <source>
        <strain evidence="2">CBS 990.96</strain>
    </source>
</reference>
<feature type="region of interest" description="Disordered" evidence="1">
    <location>
        <begin position="244"/>
        <end position="267"/>
    </location>
</feature>
<proteinExistence type="predicted"/>
<reference evidence="2" key="2">
    <citation type="submission" date="2023-05" db="EMBL/GenBank/DDBJ databases">
        <authorList>
            <consortium name="Lawrence Berkeley National Laboratory"/>
            <person name="Steindorff A."/>
            <person name="Hensen N."/>
            <person name="Bonometti L."/>
            <person name="Westerberg I."/>
            <person name="Brannstrom I.O."/>
            <person name="Guillou S."/>
            <person name="Cros-Aarteil S."/>
            <person name="Calhoun S."/>
            <person name="Haridas S."/>
            <person name="Kuo A."/>
            <person name="Mondo S."/>
            <person name="Pangilinan J."/>
            <person name="Riley R."/>
            <person name="Labutti K."/>
            <person name="Andreopoulos B."/>
            <person name="Lipzen A."/>
            <person name="Chen C."/>
            <person name="Yanf M."/>
            <person name="Daum C."/>
            <person name="Ng V."/>
            <person name="Clum A."/>
            <person name="Ohm R."/>
            <person name="Martin F."/>
            <person name="Silar P."/>
            <person name="Natvig D."/>
            <person name="Lalanne C."/>
            <person name="Gautier V."/>
            <person name="Ament-Velasquez S.L."/>
            <person name="Kruys A."/>
            <person name="Hutchinson M.I."/>
            <person name="Powell A.J."/>
            <person name="Barry K."/>
            <person name="Miller A.N."/>
            <person name="Grigoriev I.V."/>
            <person name="Debuchy R."/>
            <person name="Gladieux P."/>
            <person name="Thoren M.H."/>
            <person name="Johannesson H."/>
        </authorList>
    </citation>
    <scope>NUCLEOTIDE SEQUENCE</scope>
    <source>
        <strain evidence="2">CBS 990.96</strain>
    </source>
</reference>
<name>A0AAN7BKY7_9PEZI</name>